<evidence type="ECO:0000313" key="2">
    <source>
        <dbReference type="Proteomes" id="UP000325576"/>
    </source>
</evidence>
<dbReference type="AlphaFoldDB" id="A0A0C2VHT8"/>
<proteinExistence type="predicted"/>
<dbReference type="Proteomes" id="UP000325576">
    <property type="component" value="Unassembled WGS sequence"/>
</dbReference>
<evidence type="ECO:0000313" key="1">
    <source>
        <dbReference type="EMBL" id="KAB2585607.1"/>
    </source>
</evidence>
<gene>
    <name evidence="1" type="ORF">BS297_09465</name>
</gene>
<accession>A0A0C2VHT8</accession>
<organism evidence="1 2">
    <name type="scientific">Rhodococcus erythropolis</name>
    <name type="common">Arthrobacter picolinophilus</name>
    <dbReference type="NCBI Taxonomy" id="1833"/>
    <lineage>
        <taxon>Bacteria</taxon>
        <taxon>Bacillati</taxon>
        <taxon>Actinomycetota</taxon>
        <taxon>Actinomycetes</taxon>
        <taxon>Mycobacteriales</taxon>
        <taxon>Nocardiaceae</taxon>
        <taxon>Rhodococcus</taxon>
        <taxon>Rhodococcus erythropolis group</taxon>
    </lineage>
</organism>
<sequence>MQLTYVDQVSGGTLYVWGLANQEMQVREIICRDGRHPRVPLLTKAWLEPIFSGLASWFFNLPLVPYLP</sequence>
<name>A0A0C2VHT8_RHOER</name>
<reference evidence="1 2" key="1">
    <citation type="journal article" date="2017" name="Poromechanics V (2013)">
        <title>Genomic Characterization of the Arsenic-Tolerant Actinobacterium, &lt;i&gt;Rhodococcus erythropolis&lt;/i&gt; S43.</title>
        <authorList>
            <person name="Retamal-Morales G."/>
            <person name="Mehnert M."/>
            <person name="Schwabe R."/>
            <person name="Tischler D."/>
            <person name="Schloemann M."/>
            <person name="Levican G.J."/>
        </authorList>
    </citation>
    <scope>NUCLEOTIDE SEQUENCE [LARGE SCALE GENOMIC DNA]</scope>
    <source>
        <strain evidence="1 2">S43</strain>
    </source>
</reference>
<comment type="caution">
    <text evidence="1">The sequence shown here is derived from an EMBL/GenBank/DDBJ whole genome shotgun (WGS) entry which is preliminary data.</text>
</comment>
<protein>
    <submittedName>
        <fullName evidence="1">Uncharacterized protein</fullName>
    </submittedName>
</protein>
<dbReference type="EMBL" id="MRBO01000305">
    <property type="protein sequence ID" value="KAB2585607.1"/>
    <property type="molecule type" value="Genomic_DNA"/>
</dbReference>